<dbReference type="PANTHER" id="PTHR45831">
    <property type="entry name" value="LD24721P"/>
    <property type="match status" value="1"/>
</dbReference>
<organism evidence="3 4">
    <name type="scientific">Mytilus edulis</name>
    <name type="common">Blue mussel</name>
    <dbReference type="NCBI Taxonomy" id="6550"/>
    <lineage>
        <taxon>Eukaryota</taxon>
        <taxon>Metazoa</taxon>
        <taxon>Spiralia</taxon>
        <taxon>Lophotrochozoa</taxon>
        <taxon>Mollusca</taxon>
        <taxon>Bivalvia</taxon>
        <taxon>Autobranchia</taxon>
        <taxon>Pteriomorphia</taxon>
        <taxon>Mytilida</taxon>
        <taxon>Mytiloidea</taxon>
        <taxon>Mytilidae</taxon>
        <taxon>Mytilinae</taxon>
        <taxon>Mytilus</taxon>
    </lineage>
</organism>
<keyword evidence="2" id="KW-0802">TPR repeat</keyword>
<dbReference type="GO" id="GO:0016020">
    <property type="term" value="C:membrane"/>
    <property type="evidence" value="ECO:0007669"/>
    <property type="project" value="TreeGrafter"/>
</dbReference>
<dbReference type="InterPro" id="IPR047150">
    <property type="entry name" value="SGT"/>
</dbReference>
<dbReference type="GO" id="GO:0060090">
    <property type="term" value="F:molecular adaptor activity"/>
    <property type="evidence" value="ECO:0007669"/>
    <property type="project" value="TreeGrafter"/>
</dbReference>
<accession>A0A8S3RAL1</accession>
<sequence>MAYPQQPPEQAIRIMNLVCFYNFLYLNRKFEQFEEQPSAITGADSKLAGSCSDCNCSALSVLKLFTETIDSQKKEWGCKLAIKLLQNGSGISANITRIRKIGKDALQAGNLHKALEIYTKGIKDCSDEGDLKNEAIMYTNRATVYTKLNQHELALKDAESAILADSSWHKVWKYLVIKVTQHLFYFCSYEADQTFYI</sequence>
<dbReference type="SUPFAM" id="SSF48452">
    <property type="entry name" value="TPR-like"/>
    <property type="match status" value="1"/>
</dbReference>
<name>A0A8S3RAL1_MYTED</name>
<dbReference type="Gene3D" id="1.25.40.10">
    <property type="entry name" value="Tetratricopeptide repeat domain"/>
    <property type="match status" value="1"/>
</dbReference>
<protein>
    <submittedName>
        <fullName evidence="3">Uncharacterized protein</fullName>
    </submittedName>
</protein>
<dbReference type="Proteomes" id="UP000683360">
    <property type="component" value="Unassembled WGS sequence"/>
</dbReference>
<evidence type="ECO:0000313" key="3">
    <source>
        <dbReference type="EMBL" id="CAG2203729.1"/>
    </source>
</evidence>
<dbReference type="GO" id="GO:0072380">
    <property type="term" value="C:TRC complex"/>
    <property type="evidence" value="ECO:0007669"/>
    <property type="project" value="TreeGrafter"/>
</dbReference>
<comment type="caution">
    <text evidence="3">The sequence shown here is derived from an EMBL/GenBank/DDBJ whole genome shotgun (WGS) entry which is preliminary data.</text>
</comment>
<dbReference type="OrthoDB" id="2423701at2759"/>
<proteinExistence type="predicted"/>
<evidence type="ECO:0000313" key="4">
    <source>
        <dbReference type="Proteomes" id="UP000683360"/>
    </source>
</evidence>
<gene>
    <name evidence="3" type="ORF">MEDL_18219</name>
</gene>
<evidence type="ECO:0000256" key="1">
    <source>
        <dbReference type="ARBA" id="ARBA00022737"/>
    </source>
</evidence>
<dbReference type="AlphaFoldDB" id="A0A8S3RAL1"/>
<dbReference type="PANTHER" id="PTHR45831:SF2">
    <property type="entry name" value="LD24721P"/>
    <property type="match status" value="1"/>
</dbReference>
<dbReference type="EMBL" id="CAJPWZ010000930">
    <property type="protein sequence ID" value="CAG2203729.1"/>
    <property type="molecule type" value="Genomic_DNA"/>
</dbReference>
<keyword evidence="1" id="KW-0677">Repeat</keyword>
<keyword evidence="4" id="KW-1185">Reference proteome</keyword>
<evidence type="ECO:0000256" key="2">
    <source>
        <dbReference type="ARBA" id="ARBA00022803"/>
    </source>
</evidence>
<dbReference type="InterPro" id="IPR011990">
    <property type="entry name" value="TPR-like_helical_dom_sf"/>
</dbReference>
<reference evidence="3" key="1">
    <citation type="submission" date="2021-03" db="EMBL/GenBank/DDBJ databases">
        <authorList>
            <person name="Bekaert M."/>
        </authorList>
    </citation>
    <scope>NUCLEOTIDE SEQUENCE</scope>
</reference>
<dbReference type="GO" id="GO:0006620">
    <property type="term" value="P:post-translational protein targeting to endoplasmic reticulum membrane"/>
    <property type="evidence" value="ECO:0007669"/>
    <property type="project" value="TreeGrafter"/>
</dbReference>